<sequence length="103" mass="11469">MVITKEIQELIPIAPIIPIVTVSSKGEPHLIVVGKVKEVRDSDILVFDIYKMQTTQQNILETGKMQVVIASREGTPRGYRITGKAQVEGKQVLFKAERAEPLL</sequence>
<accession>A0A1T4L400</accession>
<gene>
    <name evidence="2" type="ORF">SAMN02745885_00001</name>
</gene>
<dbReference type="InterPro" id="IPR011576">
    <property type="entry name" value="Pyridox_Oxase_N"/>
</dbReference>
<dbReference type="RefSeq" id="WP_078664167.1">
    <property type="nucleotide sequence ID" value="NZ_FUXM01000001.1"/>
</dbReference>
<protein>
    <recommendedName>
        <fullName evidence="1">Pyridoxamine 5'-phosphate oxidase N-terminal domain-containing protein</fullName>
    </recommendedName>
</protein>
<proteinExistence type="predicted"/>
<dbReference type="EMBL" id="FUXM01000001">
    <property type="protein sequence ID" value="SJZ49240.1"/>
    <property type="molecule type" value="Genomic_DNA"/>
</dbReference>
<name>A0A1T4L400_9FIRM</name>
<dbReference type="InterPro" id="IPR012349">
    <property type="entry name" value="Split_barrel_FMN-bd"/>
</dbReference>
<dbReference type="Proteomes" id="UP000189933">
    <property type="component" value="Unassembled WGS sequence"/>
</dbReference>
<dbReference type="Gene3D" id="2.30.110.10">
    <property type="entry name" value="Electron Transport, Fmn-binding Protein, Chain A"/>
    <property type="match status" value="1"/>
</dbReference>
<evidence type="ECO:0000259" key="1">
    <source>
        <dbReference type="Pfam" id="PF01243"/>
    </source>
</evidence>
<feature type="domain" description="Pyridoxamine 5'-phosphate oxidase N-terminal" evidence="1">
    <location>
        <begin position="3"/>
        <end position="88"/>
    </location>
</feature>
<dbReference type="OrthoDB" id="1954731at2"/>
<organism evidence="2 3">
    <name type="scientific">Carboxydocella sporoproducens DSM 16521</name>
    <dbReference type="NCBI Taxonomy" id="1121270"/>
    <lineage>
        <taxon>Bacteria</taxon>
        <taxon>Bacillati</taxon>
        <taxon>Bacillota</taxon>
        <taxon>Clostridia</taxon>
        <taxon>Eubacteriales</taxon>
        <taxon>Clostridiales Family XVI. Incertae Sedis</taxon>
        <taxon>Carboxydocella</taxon>
    </lineage>
</organism>
<evidence type="ECO:0000313" key="3">
    <source>
        <dbReference type="Proteomes" id="UP000189933"/>
    </source>
</evidence>
<dbReference type="AlphaFoldDB" id="A0A1T4L400"/>
<evidence type="ECO:0000313" key="2">
    <source>
        <dbReference type="EMBL" id="SJZ49240.1"/>
    </source>
</evidence>
<reference evidence="3" key="1">
    <citation type="submission" date="2017-02" db="EMBL/GenBank/DDBJ databases">
        <authorList>
            <person name="Varghese N."/>
            <person name="Submissions S."/>
        </authorList>
    </citation>
    <scope>NUCLEOTIDE SEQUENCE [LARGE SCALE GENOMIC DNA]</scope>
    <source>
        <strain evidence="3">DSM 16521</strain>
    </source>
</reference>
<dbReference type="Pfam" id="PF01243">
    <property type="entry name" value="PNPOx_N"/>
    <property type="match status" value="1"/>
</dbReference>
<dbReference type="SUPFAM" id="SSF50475">
    <property type="entry name" value="FMN-binding split barrel"/>
    <property type="match status" value="1"/>
</dbReference>
<keyword evidence="3" id="KW-1185">Reference proteome</keyword>